<organism evidence="2">
    <name type="scientific">freshwater metagenome</name>
    <dbReference type="NCBI Taxonomy" id="449393"/>
    <lineage>
        <taxon>unclassified sequences</taxon>
        <taxon>metagenomes</taxon>
        <taxon>ecological metagenomes</taxon>
    </lineage>
</organism>
<name>A0A6J7D1Z0_9ZZZZ</name>
<gene>
    <name evidence="2" type="ORF">UFOPK3376_00381</name>
</gene>
<dbReference type="AlphaFoldDB" id="A0A6J7D1Z0"/>
<dbReference type="EMBL" id="CAFBLP010000006">
    <property type="protein sequence ID" value="CAB4863115.1"/>
    <property type="molecule type" value="Genomic_DNA"/>
</dbReference>
<dbReference type="InterPro" id="IPR009799">
    <property type="entry name" value="EthD_dom"/>
</dbReference>
<evidence type="ECO:0000259" key="1">
    <source>
        <dbReference type="Pfam" id="PF07110"/>
    </source>
</evidence>
<dbReference type="Pfam" id="PF07110">
    <property type="entry name" value="EthD"/>
    <property type="match status" value="1"/>
</dbReference>
<evidence type="ECO:0000313" key="2">
    <source>
        <dbReference type="EMBL" id="CAB4863115.1"/>
    </source>
</evidence>
<dbReference type="NCBIfam" id="TIGR02118">
    <property type="entry name" value="EthD family reductase"/>
    <property type="match status" value="1"/>
</dbReference>
<proteinExistence type="predicted"/>
<dbReference type="Gene3D" id="3.30.70.100">
    <property type="match status" value="1"/>
</dbReference>
<sequence>MIQLVTMLKRKPGTTHDEFLQHWHDVHGPLIRRLSCAQYVRRYEQHASVWPPAGSNMPEPAYDGVTIQWFDSSEAFYAHIMEPDQAEMMADVATFLDTDQLHWTICEEPTIVIGDGAPPIGG</sequence>
<dbReference type="SUPFAM" id="SSF54909">
    <property type="entry name" value="Dimeric alpha+beta barrel"/>
    <property type="match status" value="1"/>
</dbReference>
<reference evidence="2" key="1">
    <citation type="submission" date="2020-05" db="EMBL/GenBank/DDBJ databases">
        <authorList>
            <person name="Chiriac C."/>
            <person name="Salcher M."/>
            <person name="Ghai R."/>
            <person name="Kavagutti S V."/>
        </authorList>
    </citation>
    <scope>NUCLEOTIDE SEQUENCE</scope>
</reference>
<feature type="domain" description="EthD" evidence="1">
    <location>
        <begin position="11"/>
        <end position="98"/>
    </location>
</feature>
<accession>A0A6J7D1Z0</accession>
<dbReference type="GO" id="GO:0016491">
    <property type="term" value="F:oxidoreductase activity"/>
    <property type="evidence" value="ECO:0007669"/>
    <property type="project" value="InterPro"/>
</dbReference>
<protein>
    <submittedName>
        <fullName evidence="2">Unannotated protein</fullName>
    </submittedName>
</protein>
<dbReference type="InterPro" id="IPR011008">
    <property type="entry name" value="Dimeric_a/b-barrel"/>
</dbReference>